<reference evidence="1" key="1">
    <citation type="journal article" date="2014" name="Front. Microbiol.">
        <title>High frequency of phylogenetically diverse reductive dehalogenase-homologous genes in deep subseafloor sedimentary metagenomes.</title>
        <authorList>
            <person name="Kawai M."/>
            <person name="Futagami T."/>
            <person name="Toyoda A."/>
            <person name="Takaki Y."/>
            <person name="Nishi S."/>
            <person name="Hori S."/>
            <person name="Arai W."/>
            <person name="Tsubouchi T."/>
            <person name="Morono Y."/>
            <person name="Uchiyama I."/>
            <person name="Ito T."/>
            <person name="Fujiyama A."/>
            <person name="Inagaki F."/>
            <person name="Takami H."/>
        </authorList>
    </citation>
    <scope>NUCLEOTIDE SEQUENCE</scope>
    <source>
        <strain evidence="1">Expedition CK06-06</strain>
    </source>
</reference>
<sequence>MYQLNNSVTFSGQRISPEEFLNRIVKALDVAVDRRPKERPRKIES</sequence>
<organism evidence="1">
    <name type="scientific">marine sediment metagenome</name>
    <dbReference type="NCBI Taxonomy" id="412755"/>
    <lineage>
        <taxon>unclassified sequences</taxon>
        <taxon>metagenomes</taxon>
        <taxon>ecological metagenomes</taxon>
    </lineage>
</organism>
<dbReference type="AlphaFoldDB" id="X0U0P8"/>
<proteinExistence type="predicted"/>
<name>X0U0P8_9ZZZZ</name>
<gene>
    <name evidence="1" type="ORF">S01H1_20417</name>
</gene>
<protein>
    <submittedName>
        <fullName evidence="1">Uncharacterized protein</fullName>
    </submittedName>
</protein>
<comment type="caution">
    <text evidence="1">The sequence shown here is derived from an EMBL/GenBank/DDBJ whole genome shotgun (WGS) entry which is preliminary data.</text>
</comment>
<accession>X0U0P8</accession>
<dbReference type="EMBL" id="BARS01011170">
    <property type="protein sequence ID" value="GAF99393.1"/>
    <property type="molecule type" value="Genomic_DNA"/>
</dbReference>
<evidence type="ECO:0000313" key="1">
    <source>
        <dbReference type="EMBL" id="GAF99393.1"/>
    </source>
</evidence>